<reference evidence="2 3" key="1">
    <citation type="submission" date="2020-08" db="EMBL/GenBank/DDBJ databases">
        <title>Sequencing the genomes of 1000 actinobacteria strains.</title>
        <authorList>
            <person name="Klenk H.-P."/>
        </authorList>
    </citation>
    <scope>NUCLEOTIDE SEQUENCE [LARGE SCALE GENOMIC DNA]</scope>
    <source>
        <strain evidence="2 3">DSM 45784</strain>
    </source>
</reference>
<dbReference type="RefSeq" id="WP_184889963.1">
    <property type="nucleotide sequence ID" value="NZ_BOOV01000035.1"/>
</dbReference>
<evidence type="ECO:0000313" key="3">
    <source>
        <dbReference type="Proteomes" id="UP000542210"/>
    </source>
</evidence>
<keyword evidence="3" id="KW-1185">Reference proteome</keyword>
<organism evidence="2 3">
    <name type="scientific">Sphaerisporangium siamense</name>
    <dbReference type="NCBI Taxonomy" id="795645"/>
    <lineage>
        <taxon>Bacteria</taxon>
        <taxon>Bacillati</taxon>
        <taxon>Actinomycetota</taxon>
        <taxon>Actinomycetes</taxon>
        <taxon>Streptosporangiales</taxon>
        <taxon>Streptosporangiaceae</taxon>
        <taxon>Sphaerisporangium</taxon>
    </lineage>
</organism>
<feature type="compositionally biased region" description="Basic residues" evidence="1">
    <location>
        <begin position="22"/>
        <end position="33"/>
    </location>
</feature>
<proteinExistence type="predicted"/>
<name>A0A7W7D2H9_9ACTN</name>
<dbReference type="AlphaFoldDB" id="A0A7W7D2H9"/>
<dbReference type="Proteomes" id="UP000542210">
    <property type="component" value="Unassembled WGS sequence"/>
</dbReference>
<protein>
    <submittedName>
        <fullName evidence="2">Uncharacterized protein</fullName>
    </submittedName>
</protein>
<evidence type="ECO:0000256" key="1">
    <source>
        <dbReference type="SAM" id="MobiDB-lite"/>
    </source>
</evidence>
<gene>
    <name evidence="2" type="ORF">BJ982_000470</name>
</gene>
<sequence length="52" mass="5875">MSETHEPGDRGAVPRTTGAKPQARRVRVRRQRVRAADHPLDLRTPSGRTLPY</sequence>
<evidence type="ECO:0000313" key="2">
    <source>
        <dbReference type="EMBL" id="MBB4698926.1"/>
    </source>
</evidence>
<accession>A0A7W7D2H9</accession>
<comment type="caution">
    <text evidence="2">The sequence shown here is derived from an EMBL/GenBank/DDBJ whole genome shotgun (WGS) entry which is preliminary data.</text>
</comment>
<dbReference type="EMBL" id="JACHND010000001">
    <property type="protein sequence ID" value="MBB4698926.1"/>
    <property type="molecule type" value="Genomic_DNA"/>
</dbReference>
<feature type="region of interest" description="Disordered" evidence="1">
    <location>
        <begin position="1"/>
        <end position="52"/>
    </location>
</feature>